<feature type="domain" description="C2H2-type" evidence="8">
    <location>
        <begin position="239"/>
        <end position="267"/>
    </location>
</feature>
<sequence>MMDSNVIVIDTDTSNGLTGTSIKREPTDDYSFTLSNLDAKKLISKYPLRVGEIDSGDNGKHFIKHVLHDNKLSKVWECRICSKEFGHQYTLMRHLPTHTDERKYRCNVCGKAFRQMSTLSQHRAIHSSDRPYICEICHKTFNRVSTLISHRKTHTGLKPHQCHLCNKAFHQKGIVPPQSYLPQKPLTVYFVVGNLRNHIFTHTNERPYKCEICSKGFNQMSNLMCHKLKAHHRSDKPHYICQICGKDFEKRINLRNHEQYDHGLQNPDPATPSPSATRCPNGVLVEPINTAAMQHALATEQTPFALLRPLNGIPVLVRVLAAGDKQMLIPATADDLKKHGQITITPQADDCIKKESDPLSPIKPGTSKSLGSNVQIKIPVVATVVQRCGQDGSVSMAVESPGPSTDELNQEHYFLPTTTLNDINAQFDSHIDTQAITPADIQYIDECGNIISFDEFKEKNPTYDSLHYEQSIATISFPENGYVDESDSILEILEKNGAIMSDSKDISDPLCNDADFVLS</sequence>
<keyword evidence="3" id="KW-0677">Repeat</keyword>
<evidence type="ECO:0000256" key="3">
    <source>
        <dbReference type="ARBA" id="ARBA00022737"/>
    </source>
</evidence>
<dbReference type="FunFam" id="3.30.160.60:FF:000295">
    <property type="entry name" value="zinc finger protein 19"/>
    <property type="match status" value="1"/>
</dbReference>
<dbReference type="PANTHER" id="PTHR14196">
    <property type="entry name" value="ODD-SKIPPED - RELATED"/>
    <property type="match status" value="1"/>
</dbReference>
<dbReference type="PROSITE" id="PS50157">
    <property type="entry name" value="ZINC_FINGER_C2H2_2"/>
    <property type="match status" value="5"/>
</dbReference>
<dbReference type="FunFam" id="3.30.160.60:FF:000176">
    <property type="entry name" value="zinc finger protein 70"/>
    <property type="match status" value="1"/>
</dbReference>
<dbReference type="FunFam" id="3.30.160.60:FF:000512">
    <property type="entry name" value="zinc finger protein 197 isoform X1"/>
    <property type="match status" value="1"/>
</dbReference>
<protein>
    <recommendedName>
        <fullName evidence="8">C2H2-type domain-containing protein</fullName>
    </recommendedName>
</protein>
<evidence type="ECO:0000256" key="2">
    <source>
        <dbReference type="ARBA" id="ARBA00022723"/>
    </source>
</evidence>
<dbReference type="PROSITE" id="PS00028">
    <property type="entry name" value="ZINC_FINGER_C2H2_1"/>
    <property type="match status" value="5"/>
</dbReference>
<evidence type="ECO:0000259" key="8">
    <source>
        <dbReference type="PROSITE" id="PS50157"/>
    </source>
</evidence>
<evidence type="ECO:0000313" key="10">
    <source>
        <dbReference type="Proteomes" id="UP001329430"/>
    </source>
</evidence>
<dbReference type="Proteomes" id="UP001329430">
    <property type="component" value="Chromosome 10"/>
</dbReference>
<proteinExistence type="predicted"/>
<organism evidence="9 10">
    <name type="scientific">Pyrocoelia pectoralis</name>
    <dbReference type="NCBI Taxonomy" id="417401"/>
    <lineage>
        <taxon>Eukaryota</taxon>
        <taxon>Metazoa</taxon>
        <taxon>Ecdysozoa</taxon>
        <taxon>Arthropoda</taxon>
        <taxon>Hexapoda</taxon>
        <taxon>Insecta</taxon>
        <taxon>Pterygota</taxon>
        <taxon>Neoptera</taxon>
        <taxon>Endopterygota</taxon>
        <taxon>Coleoptera</taxon>
        <taxon>Polyphaga</taxon>
        <taxon>Elateriformia</taxon>
        <taxon>Elateroidea</taxon>
        <taxon>Lampyridae</taxon>
        <taxon>Lampyrinae</taxon>
        <taxon>Pyrocoelia</taxon>
    </lineage>
</organism>
<dbReference type="InterPro" id="IPR013087">
    <property type="entry name" value="Znf_C2H2_type"/>
</dbReference>
<comment type="subcellular location">
    <subcellularLocation>
        <location evidence="1">Nucleus</location>
    </subcellularLocation>
</comment>
<dbReference type="GO" id="GO:0000981">
    <property type="term" value="F:DNA-binding transcription factor activity, RNA polymerase II-specific"/>
    <property type="evidence" value="ECO:0007669"/>
    <property type="project" value="TreeGrafter"/>
</dbReference>
<dbReference type="InterPro" id="IPR050717">
    <property type="entry name" value="C2H2-ZF_Transcription_Reg"/>
</dbReference>
<evidence type="ECO:0000313" key="9">
    <source>
        <dbReference type="EMBL" id="KAK5638728.1"/>
    </source>
</evidence>
<feature type="domain" description="C2H2-type" evidence="8">
    <location>
        <begin position="132"/>
        <end position="159"/>
    </location>
</feature>
<dbReference type="GO" id="GO:0008270">
    <property type="term" value="F:zinc ion binding"/>
    <property type="evidence" value="ECO:0007669"/>
    <property type="project" value="UniProtKB-KW"/>
</dbReference>
<evidence type="ECO:0000256" key="4">
    <source>
        <dbReference type="ARBA" id="ARBA00022771"/>
    </source>
</evidence>
<reference evidence="9 10" key="1">
    <citation type="journal article" date="2024" name="Insects">
        <title>An Improved Chromosome-Level Genome Assembly of the Firefly Pyrocoelia pectoralis.</title>
        <authorList>
            <person name="Fu X."/>
            <person name="Meyer-Rochow V.B."/>
            <person name="Ballantyne L."/>
            <person name="Zhu X."/>
        </authorList>
    </citation>
    <scope>NUCLEOTIDE SEQUENCE [LARGE SCALE GENOMIC DNA]</scope>
    <source>
        <strain evidence="9">XCY_ONT2</strain>
    </source>
</reference>
<keyword evidence="2" id="KW-0479">Metal-binding</keyword>
<dbReference type="SMART" id="SM00355">
    <property type="entry name" value="ZnF_C2H2"/>
    <property type="match status" value="5"/>
</dbReference>
<dbReference type="InterPro" id="IPR036236">
    <property type="entry name" value="Znf_C2H2_sf"/>
</dbReference>
<name>A0AAN7V0R9_9COLE</name>
<evidence type="ECO:0000256" key="6">
    <source>
        <dbReference type="ARBA" id="ARBA00023242"/>
    </source>
</evidence>
<evidence type="ECO:0000256" key="5">
    <source>
        <dbReference type="ARBA" id="ARBA00022833"/>
    </source>
</evidence>
<feature type="domain" description="C2H2-type" evidence="8">
    <location>
        <begin position="208"/>
        <end position="237"/>
    </location>
</feature>
<accession>A0AAN7V0R9</accession>
<evidence type="ECO:0000256" key="1">
    <source>
        <dbReference type="ARBA" id="ARBA00004123"/>
    </source>
</evidence>
<feature type="domain" description="C2H2-type" evidence="8">
    <location>
        <begin position="76"/>
        <end position="103"/>
    </location>
</feature>
<comment type="caution">
    <text evidence="9">The sequence shown here is derived from an EMBL/GenBank/DDBJ whole genome shotgun (WGS) entry which is preliminary data.</text>
</comment>
<dbReference type="SUPFAM" id="SSF57667">
    <property type="entry name" value="beta-beta-alpha zinc fingers"/>
    <property type="match status" value="3"/>
</dbReference>
<dbReference type="Pfam" id="PF13912">
    <property type="entry name" value="zf-C2H2_6"/>
    <property type="match status" value="2"/>
</dbReference>
<keyword evidence="5" id="KW-0862">Zinc</keyword>
<dbReference type="PANTHER" id="PTHR14196:SF12">
    <property type="entry name" value="ZINC FINGER PROTEIN 208-LIKE"/>
    <property type="match status" value="1"/>
</dbReference>
<dbReference type="GO" id="GO:0005634">
    <property type="term" value="C:nucleus"/>
    <property type="evidence" value="ECO:0007669"/>
    <property type="project" value="UniProtKB-SubCell"/>
</dbReference>
<keyword evidence="4 7" id="KW-0863">Zinc-finger</keyword>
<evidence type="ECO:0000256" key="7">
    <source>
        <dbReference type="PROSITE-ProRule" id="PRU00042"/>
    </source>
</evidence>
<keyword evidence="6" id="KW-0539">Nucleus</keyword>
<dbReference type="GO" id="GO:0000977">
    <property type="term" value="F:RNA polymerase II transcription regulatory region sequence-specific DNA binding"/>
    <property type="evidence" value="ECO:0007669"/>
    <property type="project" value="TreeGrafter"/>
</dbReference>
<feature type="domain" description="C2H2-type" evidence="8">
    <location>
        <begin position="104"/>
        <end position="131"/>
    </location>
</feature>
<dbReference type="EMBL" id="JAVRBK010000010">
    <property type="protein sequence ID" value="KAK5638728.1"/>
    <property type="molecule type" value="Genomic_DNA"/>
</dbReference>
<gene>
    <name evidence="9" type="ORF">RI129_013023</name>
</gene>
<dbReference type="Gene3D" id="3.30.160.60">
    <property type="entry name" value="Classic Zinc Finger"/>
    <property type="match status" value="5"/>
</dbReference>
<dbReference type="AlphaFoldDB" id="A0AAN7V0R9"/>
<keyword evidence="10" id="KW-1185">Reference proteome</keyword>
<dbReference type="Pfam" id="PF00096">
    <property type="entry name" value="zf-C2H2"/>
    <property type="match status" value="3"/>
</dbReference>